<feature type="transmembrane region" description="Helical" evidence="5">
    <location>
        <begin position="501"/>
        <end position="524"/>
    </location>
</feature>
<dbReference type="OrthoDB" id="5215911at2759"/>
<feature type="transmembrane region" description="Helical" evidence="5">
    <location>
        <begin position="125"/>
        <end position="143"/>
    </location>
</feature>
<feature type="transmembrane region" description="Helical" evidence="5">
    <location>
        <begin position="88"/>
        <end position="113"/>
    </location>
</feature>
<proteinExistence type="predicted"/>
<sequence length="552" mass="60065">MAAHDDRHAHKHKLGTLRLRHEHTNEVLLIPTPSDDPRDPLNWPRWYKNYVAGLSVWAIFLSTFSAAGPSAVLTNITISFFGPPGPTFLAAIAKAAYFITVCALMMGMSNLVWVPLMIKFGRRPVYIGSYLLFIGTTAWAASATSYSSMLAATALLGCAAGAGEVLGPLTISDLFFVHERGTMMVIYTCTLSAGTGVGSVLAGAITATTQRWQNVYWLSCALVAATAVLMFFTLPETTFPRHGGPDQLGRPATATKEDAAVVETKEDMAGIEQGLAATANTQRVVGQRPSIAEIVRSRPTSYTSEALWTLSLRPIVLIILPSALWASLVMAVSIGFLVAMSSNVSVAFSQFYHFSTWQVGLSYLAGVIGSVVAVFFGGSLSDFVADYFTRRNGGIREPEMRLPAMLISLVTGPLALILYGVGIGNQLHWMCPVIGIALINFTIVQAGNISIVYMIDCYRPVAGEVTMTQYTFKSKTNSTQALFGFLLSFYTNDWISHSGYVAAFGEMAAISGGVFLFSLLFFFYGKRIRLATWDWAIMRTFVHWKGDREVGE</sequence>
<dbReference type="HOGENOM" id="CLU_008455_13_6_1"/>
<feature type="transmembrane region" description="Helical" evidence="5">
    <location>
        <begin position="215"/>
        <end position="234"/>
    </location>
</feature>
<dbReference type="PROSITE" id="PS50850">
    <property type="entry name" value="MFS"/>
    <property type="match status" value="1"/>
</dbReference>
<dbReference type="Gene3D" id="1.20.1250.20">
    <property type="entry name" value="MFS general substrate transporter like domains"/>
    <property type="match status" value="1"/>
</dbReference>
<evidence type="ECO:0000256" key="4">
    <source>
        <dbReference type="ARBA" id="ARBA00023136"/>
    </source>
</evidence>
<dbReference type="SUPFAM" id="SSF103473">
    <property type="entry name" value="MFS general substrate transporter"/>
    <property type="match status" value="1"/>
</dbReference>
<feature type="transmembrane region" description="Helical" evidence="5">
    <location>
        <begin position="402"/>
        <end position="421"/>
    </location>
</feature>
<evidence type="ECO:0000256" key="5">
    <source>
        <dbReference type="SAM" id="Phobius"/>
    </source>
</evidence>
<keyword evidence="3 5" id="KW-1133">Transmembrane helix</keyword>
<dbReference type="PANTHER" id="PTHR23502:SF34">
    <property type="entry name" value="PROTEIN HOL1"/>
    <property type="match status" value="1"/>
</dbReference>
<keyword evidence="4 5" id="KW-0472">Membrane</keyword>
<evidence type="ECO:0000313" key="7">
    <source>
        <dbReference type="EMBL" id="KIH89856.1"/>
    </source>
</evidence>
<feature type="transmembrane region" description="Helical" evidence="5">
    <location>
        <begin position="315"/>
        <end position="340"/>
    </location>
</feature>
<dbReference type="InterPro" id="IPR020846">
    <property type="entry name" value="MFS_dom"/>
</dbReference>
<organism evidence="7 8">
    <name type="scientific">Sporothrix brasiliensis 5110</name>
    <dbReference type="NCBI Taxonomy" id="1398154"/>
    <lineage>
        <taxon>Eukaryota</taxon>
        <taxon>Fungi</taxon>
        <taxon>Dikarya</taxon>
        <taxon>Ascomycota</taxon>
        <taxon>Pezizomycotina</taxon>
        <taxon>Sordariomycetes</taxon>
        <taxon>Sordariomycetidae</taxon>
        <taxon>Ophiostomatales</taxon>
        <taxon>Ophiostomataceae</taxon>
        <taxon>Sporothrix</taxon>
    </lineage>
</organism>
<dbReference type="GeneID" id="63673680"/>
<dbReference type="AlphaFoldDB" id="A0A0C2IL77"/>
<reference evidence="7 8" key="1">
    <citation type="journal article" date="2014" name="BMC Genomics">
        <title>Comparative genomics of the major fungal agents of human and animal Sporotrichosis: Sporothrix schenckii and Sporothrix brasiliensis.</title>
        <authorList>
            <person name="Teixeira M.M."/>
            <person name="de Almeida L.G."/>
            <person name="Kubitschek-Barreira P."/>
            <person name="Alves F.L."/>
            <person name="Kioshima E.S."/>
            <person name="Abadio A.K."/>
            <person name="Fernandes L."/>
            <person name="Derengowski L.S."/>
            <person name="Ferreira K.S."/>
            <person name="Souza R.C."/>
            <person name="Ruiz J.C."/>
            <person name="de Andrade N.C."/>
            <person name="Paes H.C."/>
            <person name="Nicola A.M."/>
            <person name="Albuquerque P."/>
            <person name="Gerber A.L."/>
            <person name="Martins V.P."/>
            <person name="Peconick L.D."/>
            <person name="Neto A.V."/>
            <person name="Chaucanez C.B."/>
            <person name="Silva P.A."/>
            <person name="Cunha O.L."/>
            <person name="de Oliveira F.F."/>
            <person name="dos Santos T.C."/>
            <person name="Barros A.L."/>
            <person name="Soares M.A."/>
            <person name="de Oliveira L.M."/>
            <person name="Marini M.M."/>
            <person name="Villalobos-Duno H."/>
            <person name="Cunha M.M."/>
            <person name="de Hoog S."/>
            <person name="da Silveira J.F."/>
            <person name="Henrissat B."/>
            <person name="Nino-Vega G.A."/>
            <person name="Cisalpino P.S."/>
            <person name="Mora-Montes H.M."/>
            <person name="Almeida S.R."/>
            <person name="Stajich J.E."/>
            <person name="Lopes-Bezerra L.M."/>
            <person name="Vasconcelos A.T."/>
            <person name="Felipe M.S."/>
        </authorList>
    </citation>
    <scope>NUCLEOTIDE SEQUENCE [LARGE SCALE GENOMIC DNA]</scope>
    <source>
        <strain evidence="7 8">5110</strain>
    </source>
</reference>
<dbReference type="Proteomes" id="UP000031575">
    <property type="component" value="Unassembled WGS sequence"/>
</dbReference>
<comment type="subcellular location">
    <subcellularLocation>
        <location evidence="1">Membrane</location>
        <topology evidence="1">Multi-pass membrane protein</topology>
    </subcellularLocation>
</comment>
<dbReference type="InterPro" id="IPR011701">
    <property type="entry name" value="MFS"/>
</dbReference>
<evidence type="ECO:0000256" key="2">
    <source>
        <dbReference type="ARBA" id="ARBA00022692"/>
    </source>
</evidence>
<dbReference type="GO" id="GO:0022857">
    <property type="term" value="F:transmembrane transporter activity"/>
    <property type="evidence" value="ECO:0007669"/>
    <property type="project" value="InterPro"/>
</dbReference>
<name>A0A0C2IL77_9PEZI</name>
<keyword evidence="8" id="KW-1185">Reference proteome</keyword>
<feature type="domain" description="Major facilitator superfamily (MFS) profile" evidence="6">
    <location>
        <begin position="51"/>
        <end position="529"/>
    </location>
</feature>
<evidence type="ECO:0000256" key="3">
    <source>
        <dbReference type="ARBA" id="ARBA00022989"/>
    </source>
</evidence>
<evidence type="ECO:0000313" key="8">
    <source>
        <dbReference type="Proteomes" id="UP000031575"/>
    </source>
</evidence>
<evidence type="ECO:0000259" key="6">
    <source>
        <dbReference type="PROSITE" id="PS50850"/>
    </source>
</evidence>
<gene>
    <name evidence="7" type="ORF">SPBR_00440</name>
</gene>
<feature type="transmembrane region" description="Helical" evidence="5">
    <location>
        <begin position="50"/>
        <end position="68"/>
    </location>
</feature>
<dbReference type="InterPro" id="IPR036259">
    <property type="entry name" value="MFS_trans_sf"/>
</dbReference>
<dbReference type="RefSeq" id="XP_040617866.1">
    <property type="nucleotide sequence ID" value="XM_040758759.1"/>
</dbReference>
<keyword evidence="2 5" id="KW-0812">Transmembrane</keyword>
<feature type="transmembrane region" description="Helical" evidence="5">
    <location>
        <begin position="184"/>
        <end position="209"/>
    </location>
</feature>
<protein>
    <submittedName>
        <fullName evidence="7">MFS transporter</fullName>
    </submittedName>
</protein>
<accession>A0A0C2IL77</accession>
<evidence type="ECO:0000256" key="1">
    <source>
        <dbReference type="ARBA" id="ARBA00004141"/>
    </source>
</evidence>
<feature type="transmembrane region" description="Helical" evidence="5">
    <location>
        <begin position="360"/>
        <end position="381"/>
    </location>
</feature>
<dbReference type="GO" id="GO:0005886">
    <property type="term" value="C:plasma membrane"/>
    <property type="evidence" value="ECO:0007669"/>
    <property type="project" value="TreeGrafter"/>
</dbReference>
<feature type="transmembrane region" description="Helical" evidence="5">
    <location>
        <begin position="427"/>
        <end position="455"/>
    </location>
</feature>
<dbReference type="VEuPathDB" id="FungiDB:SPBR_00440"/>
<dbReference type="EMBL" id="AWTV01000008">
    <property type="protein sequence ID" value="KIH89856.1"/>
    <property type="molecule type" value="Genomic_DNA"/>
</dbReference>
<dbReference type="Pfam" id="PF07690">
    <property type="entry name" value="MFS_1"/>
    <property type="match status" value="1"/>
</dbReference>
<dbReference type="PANTHER" id="PTHR23502">
    <property type="entry name" value="MAJOR FACILITATOR SUPERFAMILY"/>
    <property type="match status" value="1"/>
</dbReference>
<comment type="caution">
    <text evidence="7">The sequence shown here is derived from an EMBL/GenBank/DDBJ whole genome shotgun (WGS) entry which is preliminary data.</text>
</comment>